<dbReference type="InterPro" id="IPR030878">
    <property type="entry name" value="Ribosomal_uL15"/>
</dbReference>
<dbReference type="InterPro" id="IPR005749">
    <property type="entry name" value="Ribosomal_uL15_bac-type"/>
</dbReference>
<organism evidence="7 8">
    <name type="scientific">Phaeosphaeria nodorum (strain SN15 / ATCC MYA-4574 / FGSC 10173)</name>
    <name type="common">Glume blotch fungus</name>
    <name type="synonym">Parastagonospora nodorum</name>
    <dbReference type="NCBI Taxonomy" id="321614"/>
    <lineage>
        <taxon>Eukaryota</taxon>
        <taxon>Fungi</taxon>
        <taxon>Dikarya</taxon>
        <taxon>Ascomycota</taxon>
        <taxon>Pezizomycotina</taxon>
        <taxon>Dothideomycetes</taxon>
        <taxon>Pleosporomycetidae</taxon>
        <taxon>Pleosporales</taxon>
        <taxon>Pleosporineae</taxon>
        <taxon>Phaeosphaeriaceae</taxon>
        <taxon>Parastagonospora</taxon>
    </lineage>
</organism>
<dbReference type="NCBIfam" id="TIGR01071">
    <property type="entry name" value="rplO_bact"/>
    <property type="match status" value="1"/>
</dbReference>
<dbReference type="GO" id="GO:0006412">
    <property type="term" value="P:translation"/>
    <property type="evidence" value="ECO:0007669"/>
    <property type="project" value="InterPro"/>
</dbReference>
<dbReference type="AlphaFoldDB" id="A0A7U2FFN5"/>
<evidence type="ECO:0000256" key="5">
    <source>
        <dbReference type="SAM" id="SignalP"/>
    </source>
</evidence>
<evidence type="ECO:0000256" key="1">
    <source>
        <dbReference type="ARBA" id="ARBA00007320"/>
    </source>
</evidence>
<dbReference type="RefSeq" id="XP_001806223.1">
    <property type="nucleotide sequence ID" value="XM_001806171.1"/>
</dbReference>
<dbReference type="KEGG" id="pno:SNOG_16095"/>
<dbReference type="Proteomes" id="UP000663193">
    <property type="component" value="Chromosome 17"/>
</dbReference>
<keyword evidence="5" id="KW-0732">Signal</keyword>
<dbReference type="Pfam" id="PF00828">
    <property type="entry name" value="Ribosomal_L27A"/>
    <property type="match status" value="1"/>
</dbReference>
<dbReference type="OMA" id="VVTRYYT"/>
<dbReference type="Gene3D" id="3.100.10.10">
    <property type="match status" value="1"/>
</dbReference>
<dbReference type="InterPro" id="IPR036227">
    <property type="entry name" value="Ribosomal_uL15/eL18_sf"/>
</dbReference>
<evidence type="ECO:0000259" key="6">
    <source>
        <dbReference type="Pfam" id="PF00828"/>
    </source>
</evidence>
<feature type="chain" id="PRO_5034636964" description="Large ribosomal subunit protein uL15/eL18 domain-containing protein" evidence="5">
    <location>
        <begin position="25"/>
        <end position="333"/>
    </location>
</feature>
<name>A0A7U2FFN5_PHANO</name>
<dbReference type="PANTHER" id="PTHR12934:SF11">
    <property type="entry name" value="LARGE RIBOSOMAL SUBUNIT PROTEIN UL15M"/>
    <property type="match status" value="1"/>
</dbReference>
<evidence type="ECO:0000256" key="4">
    <source>
        <dbReference type="SAM" id="MobiDB-lite"/>
    </source>
</evidence>
<dbReference type="OrthoDB" id="361383at2759"/>
<accession>A0A7U2FFN5</accession>
<reference evidence="8" key="1">
    <citation type="journal article" date="2021" name="BMC Genomics">
        <title>Chromosome-level genome assembly and manually-curated proteome of model necrotroph Parastagonospora nodorum Sn15 reveals a genome-wide trove of candidate effector homologs, and redundancy of virulence-related functions within an accessory chromosome.</title>
        <authorList>
            <person name="Bertazzoni S."/>
            <person name="Jones D.A.B."/>
            <person name="Phan H.T."/>
            <person name="Tan K.-C."/>
            <person name="Hane J.K."/>
        </authorList>
    </citation>
    <scope>NUCLEOTIDE SEQUENCE [LARGE SCALE GENOMIC DNA]</scope>
    <source>
        <strain evidence="8">SN15 / ATCC MYA-4574 / FGSC 10173)</strain>
    </source>
</reference>
<keyword evidence="3" id="KW-0687">Ribonucleoprotein</keyword>
<gene>
    <name evidence="7" type="ORF">JI435_160950</name>
</gene>
<protein>
    <recommendedName>
        <fullName evidence="6">Large ribosomal subunit protein uL15/eL18 domain-containing protein</fullName>
    </recommendedName>
</protein>
<dbReference type="GO" id="GO:0015934">
    <property type="term" value="C:large ribosomal subunit"/>
    <property type="evidence" value="ECO:0007669"/>
    <property type="project" value="InterPro"/>
</dbReference>
<feature type="domain" description="Large ribosomal subunit protein uL15/eL18" evidence="6">
    <location>
        <begin position="115"/>
        <end position="192"/>
    </location>
</feature>
<dbReference type="GO" id="GO:0003735">
    <property type="term" value="F:structural constituent of ribosome"/>
    <property type="evidence" value="ECO:0007669"/>
    <property type="project" value="InterPro"/>
</dbReference>
<keyword evidence="8" id="KW-1185">Reference proteome</keyword>
<evidence type="ECO:0000256" key="2">
    <source>
        <dbReference type="ARBA" id="ARBA00022980"/>
    </source>
</evidence>
<dbReference type="EMBL" id="CP069039">
    <property type="protein sequence ID" value="QRD04381.1"/>
    <property type="molecule type" value="Genomic_DNA"/>
</dbReference>
<evidence type="ECO:0000313" key="8">
    <source>
        <dbReference type="Proteomes" id="UP000663193"/>
    </source>
</evidence>
<dbReference type="FunFam" id="3.100.10.10:FF:000011">
    <property type="entry name" value="50S ribosomal subunit protein L15"/>
    <property type="match status" value="1"/>
</dbReference>
<sequence>MPPRLQATRLALSLLSISPRTTAAASIAPFLVPAQQRCASILSSLSDNKGAYNKKIRRGRGPASGKGKTGGRGQKGQHAHGKVPAGFEGGQTPQSITNPERGRGKYNPFKVEMSPINLDRIQSWIDQGRLDPSKPITIKDLHRSRCLHGVKRHGVKLLARNPEQLTSAIHIVVSRASAEAIERIEALGGSVTTRFYSPTSIKRVLRGDSHPTISIQSSSDLISLASASTPQLLTSPILSSLQSATASDAAKKEAMAALLKKLGEKYKYRLPDATARKDIEYYRDPAHRGYLSYTVKQGESPSLFFKPPGEAKDRKKQSARRDAAKASADNKLF</sequence>
<keyword evidence="2" id="KW-0689">Ribosomal protein</keyword>
<evidence type="ECO:0000256" key="3">
    <source>
        <dbReference type="ARBA" id="ARBA00023274"/>
    </source>
</evidence>
<feature type="signal peptide" evidence="5">
    <location>
        <begin position="1"/>
        <end position="24"/>
    </location>
</feature>
<feature type="region of interest" description="Disordered" evidence="4">
    <location>
        <begin position="299"/>
        <end position="333"/>
    </location>
</feature>
<comment type="similarity">
    <text evidence="1">Belongs to the universal ribosomal protein uL15 family.</text>
</comment>
<feature type="region of interest" description="Disordered" evidence="4">
    <location>
        <begin position="51"/>
        <end position="108"/>
    </location>
</feature>
<dbReference type="HAMAP" id="MF_01341">
    <property type="entry name" value="Ribosomal_uL15"/>
    <property type="match status" value="1"/>
</dbReference>
<feature type="compositionally biased region" description="Gly residues" evidence="4">
    <location>
        <begin position="62"/>
        <end position="74"/>
    </location>
</feature>
<dbReference type="SUPFAM" id="SSF52080">
    <property type="entry name" value="Ribosomal proteins L15p and L18e"/>
    <property type="match status" value="1"/>
</dbReference>
<proteinExistence type="inferred from homology"/>
<dbReference type="PANTHER" id="PTHR12934">
    <property type="entry name" value="50S RIBOSOMAL PROTEIN L15"/>
    <property type="match status" value="1"/>
</dbReference>
<dbReference type="VEuPathDB" id="FungiDB:JI435_160950"/>
<evidence type="ECO:0000313" key="7">
    <source>
        <dbReference type="EMBL" id="QRD04381.1"/>
    </source>
</evidence>
<dbReference type="InterPro" id="IPR021131">
    <property type="entry name" value="Ribosomal_uL15/eL18"/>
</dbReference>